<name>A0A024TTZ3_9STRA</name>
<dbReference type="OrthoDB" id="76871at2759"/>
<dbReference type="SMART" id="SM00773">
    <property type="entry name" value="WGR"/>
    <property type="match status" value="1"/>
</dbReference>
<dbReference type="Gene3D" id="2.20.140.10">
    <property type="entry name" value="WGR domain"/>
    <property type="match status" value="1"/>
</dbReference>
<dbReference type="InterPro" id="IPR036930">
    <property type="entry name" value="WGR_dom_sf"/>
</dbReference>
<comment type="catalytic activity">
    <reaction evidence="9 10">
        <text>L-arginyl-[protein] + NAD(+) = N(omega)-(ADP-D-ribosyl)-L-arginyl-[protein] + nicotinamide + H(+)</text>
        <dbReference type="Rhea" id="RHEA:19149"/>
        <dbReference type="Rhea" id="RHEA-COMP:10532"/>
        <dbReference type="Rhea" id="RHEA-COMP:15087"/>
        <dbReference type="ChEBI" id="CHEBI:15378"/>
        <dbReference type="ChEBI" id="CHEBI:17154"/>
        <dbReference type="ChEBI" id="CHEBI:29965"/>
        <dbReference type="ChEBI" id="CHEBI:57540"/>
        <dbReference type="ChEBI" id="CHEBI:142554"/>
        <dbReference type="EC" id="2.4.2.31"/>
    </reaction>
</comment>
<feature type="region of interest" description="Disordered" evidence="11">
    <location>
        <begin position="104"/>
        <end position="165"/>
    </location>
</feature>
<keyword evidence="6 10" id="KW-0520">NAD</keyword>
<evidence type="ECO:0000256" key="9">
    <source>
        <dbReference type="ARBA" id="ARBA00047597"/>
    </source>
</evidence>
<dbReference type="EC" id="2.4.2.31" evidence="10"/>
<keyword evidence="10" id="KW-0521">NADP</keyword>
<dbReference type="VEuPathDB" id="FungiDB:H310_09375"/>
<evidence type="ECO:0000256" key="6">
    <source>
        <dbReference type="ARBA" id="ARBA00023027"/>
    </source>
</evidence>
<feature type="compositionally biased region" description="Basic and acidic residues" evidence="11">
    <location>
        <begin position="111"/>
        <end position="120"/>
    </location>
</feature>
<evidence type="ECO:0000256" key="1">
    <source>
        <dbReference type="ARBA" id="ARBA00004123"/>
    </source>
</evidence>
<dbReference type="Gene3D" id="1.20.142.10">
    <property type="entry name" value="Poly(ADP-ribose) polymerase, regulatory domain"/>
    <property type="match status" value="1"/>
</dbReference>
<keyword evidence="7" id="KW-0539">Nucleus</keyword>
<dbReference type="PANTHER" id="PTHR10459">
    <property type="entry name" value="DNA LIGASE"/>
    <property type="match status" value="1"/>
</dbReference>
<dbReference type="GeneID" id="20086425"/>
<dbReference type="InterPro" id="IPR036420">
    <property type="entry name" value="BRCT_dom_sf"/>
</dbReference>
<dbReference type="SUPFAM" id="SSF56399">
    <property type="entry name" value="ADP-ribosylation"/>
    <property type="match status" value="1"/>
</dbReference>
<gene>
    <name evidence="14" type="ORF">H310_09375</name>
</gene>
<dbReference type="PANTHER" id="PTHR10459:SF66">
    <property type="entry name" value="PROTEIN MONO-ADP-RIBOSYLTRANSFERASE PARP3"/>
    <property type="match status" value="1"/>
</dbReference>
<dbReference type="GO" id="GO:0006302">
    <property type="term" value="P:double-strand break repair"/>
    <property type="evidence" value="ECO:0007669"/>
    <property type="project" value="TreeGrafter"/>
</dbReference>
<evidence type="ECO:0000256" key="3">
    <source>
        <dbReference type="ARBA" id="ARBA00022676"/>
    </source>
</evidence>
<dbReference type="PROSITE" id="PS51977">
    <property type="entry name" value="WGR"/>
    <property type="match status" value="1"/>
</dbReference>
<dbReference type="SUPFAM" id="SSF52113">
    <property type="entry name" value="BRCT domain"/>
    <property type="match status" value="1"/>
</dbReference>
<dbReference type="eggNOG" id="KOG1037">
    <property type="taxonomic scope" value="Eukaryota"/>
</dbReference>
<feature type="compositionally biased region" description="Basic and acidic residues" evidence="11">
    <location>
        <begin position="150"/>
        <end position="165"/>
    </location>
</feature>
<dbReference type="GO" id="GO:0070212">
    <property type="term" value="P:protein poly-ADP-ribosylation"/>
    <property type="evidence" value="ECO:0007669"/>
    <property type="project" value="TreeGrafter"/>
</dbReference>
<dbReference type="Pfam" id="PF02877">
    <property type="entry name" value="PARP_reg"/>
    <property type="match status" value="1"/>
</dbReference>
<dbReference type="InterPro" id="IPR050800">
    <property type="entry name" value="ARTD/PARP"/>
</dbReference>
<dbReference type="CDD" id="cd08002">
    <property type="entry name" value="WGR_PARP3_like"/>
    <property type="match status" value="1"/>
</dbReference>
<sequence>MSTCACDITFQISDNMTIQGQVISFVGKLRSYSRADAIAQARAAGASVTSTVTRRTTVLVAADEATKAPSGVEVWSESKFVQALGAVKPEPQEEPAMEAVAIQPKRGKKVAVKDEVKEEPIAPPKRVTKGKKRAKAEAPEQTSPSSPKKPKADEAKTERIGARKPDRFLASRDQFTIVDDYLTDLMQTNLGTNNNKFYIIQLLQSVSDHTYYVFTRWGRLGEAGQHKLAPFGHDLDRAITQFEAKFSDKTRNKWADRHAFVKHSYKYQLVELDTTETGDGGAGDAAMGKLSASQIHKGQVVLEKIKAALSSRAGANTINQLSGEYYSLIPTLAGRNRPPPLGSTKLVEEKEALLDFWLRMGFDDMEEQTGLAPIEGIMDLPLPSTLLEAASVITQVGAIKQCQSRGAELVKAKAGSPTKPMDKELYGSIVLYTGNWIYSQLNSTLRSENRQAIRKYFSYLRVFLEAMCRMPQKEQTLWRGVSVDLFDAYEEGKIITWWGVSSCTSDENVARNFMRSCGGSCTLLRVKCKTAMDISVLSMFPGEKECLLAPGTQLRVLQRVRHGNIAEIDVEEVGRAI</sequence>
<keyword evidence="4 10" id="KW-0808">Transferase</keyword>
<dbReference type="InterPro" id="IPR036616">
    <property type="entry name" value="Poly(ADP-ribose)pol_reg_dom_sf"/>
</dbReference>
<evidence type="ECO:0000256" key="10">
    <source>
        <dbReference type="RuleBase" id="RU361228"/>
    </source>
</evidence>
<dbReference type="InterPro" id="IPR000768">
    <property type="entry name" value="ART"/>
</dbReference>
<dbReference type="PROSITE" id="PS51060">
    <property type="entry name" value="PARP_ALPHA_HD"/>
    <property type="match status" value="1"/>
</dbReference>
<accession>A0A024TTZ3</accession>
<feature type="domain" description="WGR" evidence="13">
    <location>
        <begin position="174"/>
        <end position="267"/>
    </location>
</feature>
<keyword evidence="5" id="KW-0548">Nucleotidyltransferase</keyword>
<dbReference type="GO" id="GO:0016779">
    <property type="term" value="F:nucleotidyltransferase activity"/>
    <property type="evidence" value="ECO:0007669"/>
    <property type="project" value="UniProtKB-KW"/>
</dbReference>
<evidence type="ECO:0000256" key="8">
    <source>
        <dbReference type="ARBA" id="ARBA00024347"/>
    </source>
</evidence>
<evidence type="ECO:0000256" key="4">
    <source>
        <dbReference type="ARBA" id="ARBA00022679"/>
    </source>
</evidence>
<comment type="similarity">
    <text evidence="8">Belongs to the ARTD/PARP family.</text>
</comment>
<dbReference type="STRING" id="157072.A0A024TTZ3"/>
<dbReference type="SUPFAM" id="SSF142921">
    <property type="entry name" value="WGR domain-like"/>
    <property type="match status" value="1"/>
</dbReference>
<dbReference type="InterPro" id="IPR008893">
    <property type="entry name" value="WGR_domain"/>
</dbReference>
<organism evidence="14">
    <name type="scientific">Aphanomyces invadans</name>
    <dbReference type="NCBI Taxonomy" id="157072"/>
    <lineage>
        <taxon>Eukaryota</taxon>
        <taxon>Sar</taxon>
        <taxon>Stramenopiles</taxon>
        <taxon>Oomycota</taxon>
        <taxon>Saprolegniomycetes</taxon>
        <taxon>Saprolegniales</taxon>
        <taxon>Verrucalvaceae</taxon>
        <taxon>Aphanomyces</taxon>
    </lineage>
</organism>
<dbReference type="Pfam" id="PF00533">
    <property type="entry name" value="BRCT"/>
    <property type="match status" value="1"/>
</dbReference>
<evidence type="ECO:0000259" key="12">
    <source>
        <dbReference type="PROSITE" id="PS51060"/>
    </source>
</evidence>
<dbReference type="Gene3D" id="3.40.50.10190">
    <property type="entry name" value="BRCT domain"/>
    <property type="match status" value="1"/>
</dbReference>
<dbReference type="RefSeq" id="XP_008873653.1">
    <property type="nucleotide sequence ID" value="XM_008875431.1"/>
</dbReference>
<dbReference type="Gene3D" id="3.90.176.10">
    <property type="entry name" value="Toxin ADP-ribosyltransferase, Chain A, domain 1"/>
    <property type="match status" value="1"/>
</dbReference>
<dbReference type="GO" id="GO:0005730">
    <property type="term" value="C:nucleolus"/>
    <property type="evidence" value="ECO:0007669"/>
    <property type="project" value="TreeGrafter"/>
</dbReference>
<dbReference type="GO" id="GO:0003950">
    <property type="term" value="F:NAD+ poly-ADP-ribosyltransferase activity"/>
    <property type="evidence" value="ECO:0007669"/>
    <property type="project" value="UniProtKB-EC"/>
</dbReference>
<reference evidence="14" key="1">
    <citation type="submission" date="2013-12" db="EMBL/GenBank/DDBJ databases">
        <title>The Genome Sequence of Aphanomyces invadans NJM9701.</title>
        <authorList>
            <consortium name="The Broad Institute Genomics Platform"/>
            <person name="Russ C."/>
            <person name="Tyler B."/>
            <person name="van West P."/>
            <person name="Dieguez-Uribeondo J."/>
            <person name="Young S.K."/>
            <person name="Zeng Q."/>
            <person name="Gargeya S."/>
            <person name="Fitzgerald M."/>
            <person name="Abouelleil A."/>
            <person name="Alvarado L."/>
            <person name="Chapman S.B."/>
            <person name="Gainer-Dewar J."/>
            <person name="Goldberg J."/>
            <person name="Griggs A."/>
            <person name="Gujja S."/>
            <person name="Hansen M."/>
            <person name="Howarth C."/>
            <person name="Imamovic A."/>
            <person name="Ireland A."/>
            <person name="Larimer J."/>
            <person name="McCowan C."/>
            <person name="Murphy C."/>
            <person name="Pearson M."/>
            <person name="Poon T.W."/>
            <person name="Priest M."/>
            <person name="Roberts A."/>
            <person name="Saif S."/>
            <person name="Shea T."/>
            <person name="Sykes S."/>
            <person name="Wortman J."/>
            <person name="Nusbaum C."/>
            <person name="Birren B."/>
        </authorList>
    </citation>
    <scope>NUCLEOTIDE SEQUENCE [LARGE SCALE GENOMIC DNA]</scope>
    <source>
        <strain evidence="14">NJM9701</strain>
    </source>
</reference>
<dbReference type="Pfam" id="PF05406">
    <property type="entry name" value="WGR"/>
    <property type="match status" value="1"/>
</dbReference>
<feature type="domain" description="PARP alpha-helical" evidence="12">
    <location>
        <begin position="245"/>
        <end position="368"/>
    </location>
</feature>
<protein>
    <recommendedName>
        <fullName evidence="10">NAD(P)(+)--arginine ADP-ribosyltransferase</fullName>
        <ecNumber evidence="10">2.4.2.31</ecNumber>
    </recommendedName>
    <alternativeName>
        <fullName evidence="10">Mono(ADP-ribosyl)transferase</fullName>
    </alternativeName>
</protein>
<dbReference type="Pfam" id="PF01129">
    <property type="entry name" value="ART"/>
    <property type="match status" value="1"/>
</dbReference>
<evidence type="ECO:0000313" key="14">
    <source>
        <dbReference type="EMBL" id="ETV97444.1"/>
    </source>
</evidence>
<evidence type="ECO:0000256" key="2">
    <source>
        <dbReference type="ARBA" id="ARBA00009558"/>
    </source>
</evidence>
<dbReference type="SUPFAM" id="SSF47587">
    <property type="entry name" value="Domain of poly(ADP-ribose) polymerase"/>
    <property type="match status" value="1"/>
</dbReference>
<proteinExistence type="inferred from homology"/>
<dbReference type="InterPro" id="IPR004102">
    <property type="entry name" value="Poly(ADP-ribose)pol_reg_dom"/>
</dbReference>
<evidence type="ECO:0000256" key="7">
    <source>
        <dbReference type="ARBA" id="ARBA00023242"/>
    </source>
</evidence>
<keyword evidence="3 10" id="KW-0328">Glycosyltransferase</keyword>
<dbReference type="FunFam" id="2.20.140.10:FF:000001">
    <property type="entry name" value="Poly [ADP-ribose] polymerase"/>
    <property type="match status" value="1"/>
</dbReference>
<dbReference type="EMBL" id="KI913972">
    <property type="protein sequence ID" value="ETV97444.1"/>
    <property type="molecule type" value="Genomic_DNA"/>
</dbReference>
<dbReference type="PROSITE" id="PS51996">
    <property type="entry name" value="TR_MART"/>
    <property type="match status" value="1"/>
</dbReference>
<evidence type="ECO:0000259" key="13">
    <source>
        <dbReference type="PROSITE" id="PS51977"/>
    </source>
</evidence>
<dbReference type="GO" id="GO:0106274">
    <property type="term" value="F:NAD+-protein-arginine ADP-ribosyltransferase activity"/>
    <property type="evidence" value="ECO:0007669"/>
    <property type="project" value="UniProtKB-EC"/>
</dbReference>
<dbReference type="AlphaFoldDB" id="A0A024TTZ3"/>
<dbReference type="InterPro" id="IPR001357">
    <property type="entry name" value="BRCT_dom"/>
</dbReference>
<comment type="similarity">
    <text evidence="2 10">Belongs to the Arg-specific ADP-ribosyltransferase family.</text>
</comment>
<evidence type="ECO:0000256" key="5">
    <source>
        <dbReference type="ARBA" id="ARBA00022695"/>
    </source>
</evidence>
<evidence type="ECO:0000256" key="11">
    <source>
        <dbReference type="SAM" id="MobiDB-lite"/>
    </source>
</evidence>
<comment type="subcellular location">
    <subcellularLocation>
        <location evidence="1">Nucleus</location>
    </subcellularLocation>
</comment>